<dbReference type="InterPro" id="IPR035890">
    <property type="entry name" value="Anti-sigma-28_factor_FlgM_sf"/>
</dbReference>
<name>A0ABS3CQN1_9ALTE</name>
<evidence type="ECO:0000313" key="4">
    <source>
        <dbReference type="Proteomes" id="UP000663992"/>
    </source>
</evidence>
<dbReference type="Proteomes" id="UP000663992">
    <property type="component" value="Unassembled WGS sequence"/>
</dbReference>
<evidence type="ECO:0000313" key="3">
    <source>
        <dbReference type="EMBL" id="MBN7819402.1"/>
    </source>
</evidence>
<comment type="caution">
    <text evidence="3">The sequence shown here is derived from an EMBL/GenBank/DDBJ whole genome shotgun (WGS) entry which is preliminary data.</text>
</comment>
<feature type="compositionally biased region" description="Polar residues" evidence="2">
    <location>
        <begin position="14"/>
        <end position="54"/>
    </location>
</feature>
<evidence type="ECO:0000256" key="1">
    <source>
        <dbReference type="SAM" id="Coils"/>
    </source>
</evidence>
<evidence type="ECO:0000256" key="2">
    <source>
        <dbReference type="SAM" id="MobiDB-lite"/>
    </source>
</evidence>
<organism evidence="3 4">
    <name type="scientific">Bowmanella yangjiangensis</name>
    <dbReference type="NCBI Taxonomy" id="2811230"/>
    <lineage>
        <taxon>Bacteria</taxon>
        <taxon>Pseudomonadati</taxon>
        <taxon>Pseudomonadota</taxon>
        <taxon>Gammaproteobacteria</taxon>
        <taxon>Alteromonadales</taxon>
        <taxon>Alteromonadaceae</taxon>
        <taxon>Bowmanella</taxon>
    </lineage>
</organism>
<accession>A0ABS3CQN1</accession>
<dbReference type="RefSeq" id="WP_206593230.1">
    <property type="nucleotide sequence ID" value="NZ_JAFKCS010000004.1"/>
</dbReference>
<feature type="coiled-coil region" evidence="1">
    <location>
        <begin position="70"/>
        <end position="146"/>
    </location>
</feature>
<gene>
    <name evidence="3" type="ORF">J0A65_05970</name>
</gene>
<keyword evidence="1" id="KW-0175">Coiled coil</keyword>
<dbReference type="EMBL" id="JAFKCS010000004">
    <property type="protein sequence ID" value="MBN7819402.1"/>
    <property type="molecule type" value="Genomic_DNA"/>
</dbReference>
<protein>
    <submittedName>
        <fullName evidence="3">Flagellar biosynthesis anti-sigma factor FlgM</fullName>
    </submittedName>
</protein>
<keyword evidence="3" id="KW-0969">Cilium</keyword>
<keyword evidence="3" id="KW-0282">Flagellum</keyword>
<proteinExistence type="predicted"/>
<feature type="region of interest" description="Disordered" evidence="2">
    <location>
        <begin position="1"/>
        <end position="54"/>
    </location>
</feature>
<keyword evidence="4" id="KW-1185">Reference proteome</keyword>
<dbReference type="SUPFAM" id="SSF101498">
    <property type="entry name" value="Anti-sigma factor FlgM"/>
    <property type="match status" value="1"/>
</dbReference>
<sequence length="157" mass="17516">MQDANMHITPHTAPLQSDTRAATSGQVAASQRQDVSTNTPNNEDQVSLSEQSKQQAFMQSMLENMLAKRLGIDKEKIDELKEKIQDLEDAIEGMKAKGPLSAKQQDDLNVMEQKLDDLKKMLEELIREAAERAAREERKNDAVGDKLAAYKSIFSLG</sequence>
<reference evidence="3 4" key="1">
    <citation type="submission" date="2021-03" db="EMBL/GenBank/DDBJ databases">
        <title>novel species isolated from a fishpond in China.</title>
        <authorList>
            <person name="Lu H."/>
            <person name="Cai Z."/>
        </authorList>
    </citation>
    <scope>NUCLEOTIDE SEQUENCE [LARGE SCALE GENOMIC DNA]</scope>
    <source>
        <strain evidence="3 4">Y57</strain>
    </source>
</reference>
<keyword evidence="3" id="KW-0966">Cell projection</keyword>